<keyword evidence="6 7" id="KW-0472">Membrane</keyword>
<feature type="domain" description="ABC transmembrane type-1" evidence="8">
    <location>
        <begin position="126"/>
        <end position="341"/>
    </location>
</feature>
<dbReference type="PROSITE" id="PS50928">
    <property type="entry name" value="ABC_TM1"/>
    <property type="match status" value="1"/>
</dbReference>
<feature type="transmembrane region" description="Helical" evidence="7">
    <location>
        <begin position="161"/>
        <end position="185"/>
    </location>
</feature>
<keyword evidence="2 7" id="KW-0813">Transport</keyword>
<feature type="transmembrane region" description="Helical" evidence="7">
    <location>
        <begin position="214"/>
        <end position="239"/>
    </location>
</feature>
<evidence type="ECO:0000313" key="9">
    <source>
        <dbReference type="EMBL" id="PZV36986.1"/>
    </source>
</evidence>
<keyword evidence="5 7" id="KW-1133">Transmembrane helix</keyword>
<name>A0A2W7E0V7_9HYPH</name>
<feature type="transmembrane region" description="Helical" evidence="7">
    <location>
        <begin position="130"/>
        <end position="149"/>
    </location>
</feature>
<keyword evidence="10" id="KW-1185">Reference proteome</keyword>
<dbReference type="Pfam" id="PF00528">
    <property type="entry name" value="BPD_transp_1"/>
    <property type="match status" value="1"/>
</dbReference>
<accession>A0A2W7E0V7</accession>
<evidence type="ECO:0000256" key="1">
    <source>
        <dbReference type="ARBA" id="ARBA00004651"/>
    </source>
</evidence>
<comment type="caution">
    <text evidence="9">The sequence shown here is derived from an EMBL/GenBank/DDBJ whole genome shotgun (WGS) entry which is preliminary data.</text>
</comment>
<feature type="transmembrane region" description="Helical" evidence="7">
    <location>
        <begin position="322"/>
        <end position="342"/>
    </location>
</feature>
<evidence type="ECO:0000256" key="3">
    <source>
        <dbReference type="ARBA" id="ARBA00022475"/>
    </source>
</evidence>
<evidence type="ECO:0000256" key="6">
    <source>
        <dbReference type="ARBA" id="ARBA00023136"/>
    </source>
</evidence>
<dbReference type="PANTHER" id="PTHR30193">
    <property type="entry name" value="ABC TRANSPORTER PERMEASE PROTEIN"/>
    <property type="match status" value="1"/>
</dbReference>
<sequence>MCFIAKAAIRTAGAGMLATPHQRRCPTRFLNHGPFPEPIERRDTMASSAKRFDDGTFIGYARQHVFVTVFGVAVPLLVFACFIGYPIIYTIYLSFFEWNGMAPQKKFVGFANYAYLFHDKYFYIALVNNAKWLVVSLVFPVSLGFLIAYVMKARLVFAPSLLRTIVFFPVTMSLIAVGLMFLLILNPVFGAFDTLLRSVGLGFLVHEWFGDYRIALYTLAVISGWAFTGMPMIFYFAGLGDVPKETFDAARIEGAGHWRMIRSVALPQLRPVTAIIVMLTLFESLRAFDLIAVLTKGAPFGMTNVLGYLVYMESFWNSRFGYGAALSVVILVIAGSLAAVLLGKVLKGAFDV</sequence>
<dbReference type="InterPro" id="IPR035906">
    <property type="entry name" value="MetI-like_sf"/>
</dbReference>
<comment type="similarity">
    <text evidence="7">Belongs to the binding-protein-dependent transport system permease family.</text>
</comment>
<proteinExistence type="inferred from homology"/>
<dbReference type="InterPro" id="IPR000515">
    <property type="entry name" value="MetI-like"/>
</dbReference>
<evidence type="ECO:0000259" key="8">
    <source>
        <dbReference type="PROSITE" id="PS50928"/>
    </source>
</evidence>
<dbReference type="GO" id="GO:0055085">
    <property type="term" value="P:transmembrane transport"/>
    <property type="evidence" value="ECO:0007669"/>
    <property type="project" value="InterPro"/>
</dbReference>
<comment type="subcellular location">
    <subcellularLocation>
        <location evidence="1 7">Cell membrane</location>
        <topology evidence="1 7">Multi-pass membrane protein</topology>
    </subcellularLocation>
</comment>
<dbReference type="AlphaFoldDB" id="A0A2W7E0V7"/>
<dbReference type="CDD" id="cd06261">
    <property type="entry name" value="TM_PBP2"/>
    <property type="match status" value="1"/>
</dbReference>
<keyword evidence="4 7" id="KW-0812">Transmembrane</keyword>
<dbReference type="GO" id="GO:0005886">
    <property type="term" value="C:plasma membrane"/>
    <property type="evidence" value="ECO:0007669"/>
    <property type="project" value="UniProtKB-SubCell"/>
</dbReference>
<gene>
    <name evidence="9" type="ORF">B5V02_20100</name>
</gene>
<dbReference type="Gene3D" id="1.10.3720.10">
    <property type="entry name" value="MetI-like"/>
    <property type="match status" value="1"/>
</dbReference>
<keyword evidence="3" id="KW-1003">Cell membrane</keyword>
<evidence type="ECO:0000313" key="10">
    <source>
        <dbReference type="Proteomes" id="UP000248616"/>
    </source>
</evidence>
<reference evidence="10" key="1">
    <citation type="submission" date="2017-03" db="EMBL/GenBank/DDBJ databases">
        <authorList>
            <person name="Safronova V.I."/>
            <person name="Sazanova A.L."/>
            <person name="Chirak E.R."/>
        </authorList>
    </citation>
    <scope>NUCLEOTIDE SEQUENCE [LARGE SCALE GENOMIC DNA]</scope>
    <source>
        <strain evidence="10">Ach-343</strain>
    </source>
</reference>
<feature type="transmembrane region" description="Helical" evidence="7">
    <location>
        <begin position="65"/>
        <end position="92"/>
    </location>
</feature>
<dbReference type="EMBL" id="MZXV01000040">
    <property type="protein sequence ID" value="PZV36986.1"/>
    <property type="molecule type" value="Genomic_DNA"/>
</dbReference>
<protein>
    <recommendedName>
        <fullName evidence="8">ABC transmembrane type-1 domain-containing protein</fullName>
    </recommendedName>
</protein>
<evidence type="ECO:0000256" key="2">
    <source>
        <dbReference type="ARBA" id="ARBA00022448"/>
    </source>
</evidence>
<organism evidence="9 10">
    <name type="scientific">Mesorhizobium kowhaii</name>
    <dbReference type="NCBI Taxonomy" id="1300272"/>
    <lineage>
        <taxon>Bacteria</taxon>
        <taxon>Pseudomonadati</taxon>
        <taxon>Pseudomonadota</taxon>
        <taxon>Alphaproteobacteria</taxon>
        <taxon>Hyphomicrobiales</taxon>
        <taxon>Phyllobacteriaceae</taxon>
        <taxon>Mesorhizobium</taxon>
    </lineage>
</organism>
<dbReference type="PANTHER" id="PTHR30193:SF37">
    <property type="entry name" value="INNER MEMBRANE ABC TRANSPORTER PERMEASE PROTEIN YCJO"/>
    <property type="match status" value="1"/>
</dbReference>
<dbReference type="InterPro" id="IPR051393">
    <property type="entry name" value="ABC_transporter_permease"/>
</dbReference>
<evidence type="ECO:0000256" key="7">
    <source>
        <dbReference type="RuleBase" id="RU363032"/>
    </source>
</evidence>
<dbReference type="SUPFAM" id="SSF161098">
    <property type="entry name" value="MetI-like"/>
    <property type="match status" value="1"/>
</dbReference>
<dbReference type="Proteomes" id="UP000248616">
    <property type="component" value="Unassembled WGS sequence"/>
</dbReference>
<evidence type="ECO:0000256" key="5">
    <source>
        <dbReference type="ARBA" id="ARBA00022989"/>
    </source>
</evidence>
<evidence type="ECO:0000256" key="4">
    <source>
        <dbReference type="ARBA" id="ARBA00022692"/>
    </source>
</evidence>